<protein>
    <submittedName>
        <fullName evidence="1">Uncharacterized protein</fullName>
    </submittedName>
</protein>
<dbReference type="HOGENOM" id="CLU_3239796_0_0_10"/>
<keyword evidence="2" id="KW-1185">Reference proteome</keyword>
<proteinExistence type="predicted"/>
<dbReference type="Proteomes" id="UP000006258">
    <property type="component" value="Unassembled WGS sequence"/>
</dbReference>
<accession>D7VPP9</accession>
<dbReference type="EMBL" id="ACHA02000011">
    <property type="protein sequence ID" value="EFK57896.1"/>
    <property type="molecule type" value="Genomic_DNA"/>
</dbReference>
<comment type="caution">
    <text evidence="1">The sequence shown here is derived from an EMBL/GenBank/DDBJ whole genome shotgun (WGS) entry which is preliminary data.</text>
</comment>
<dbReference type="AlphaFoldDB" id="D7VPP9"/>
<gene>
    <name evidence="1" type="ORF">HMPREF0766_12969</name>
</gene>
<sequence length="43" mass="5036">MFHNYRLGNTAMLLIISLKKIEPKLHFYLKQKTVILLTTFAAD</sequence>
<organism evidence="1 2">
    <name type="scientific">Sphingobacterium spiritivorum ATCC 33861</name>
    <dbReference type="NCBI Taxonomy" id="525373"/>
    <lineage>
        <taxon>Bacteria</taxon>
        <taxon>Pseudomonadati</taxon>
        <taxon>Bacteroidota</taxon>
        <taxon>Sphingobacteriia</taxon>
        <taxon>Sphingobacteriales</taxon>
        <taxon>Sphingobacteriaceae</taxon>
        <taxon>Sphingobacterium</taxon>
    </lineage>
</organism>
<evidence type="ECO:0000313" key="1">
    <source>
        <dbReference type="EMBL" id="EFK57896.1"/>
    </source>
</evidence>
<name>D7VPP9_SPHSI</name>
<evidence type="ECO:0000313" key="2">
    <source>
        <dbReference type="Proteomes" id="UP000006258"/>
    </source>
</evidence>
<reference evidence="1" key="1">
    <citation type="submission" date="2010-07" db="EMBL/GenBank/DDBJ databases">
        <authorList>
            <person name="Muzny D."/>
            <person name="Qin X."/>
            <person name="Buhay C."/>
            <person name="Dugan-Rocha S."/>
            <person name="Ding Y."/>
            <person name="Chen G."/>
            <person name="Hawes A."/>
            <person name="Holder M."/>
            <person name="Jhangiani S."/>
            <person name="Johnson A."/>
            <person name="Khan Z."/>
            <person name="Li Z."/>
            <person name="Liu W."/>
            <person name="Liu X."/>
            <person name="Perez L."/>
            <person name="Shen H."/>
            <person name="Wang Q."/>
            <person name="Watt J."/>
            <person name="Xi L."/>
            <person name="Xin Y."/>
            <person name="Zhou J."/>
            <person name="Deng J."/>
            <person name="Jiang H."/>
            <person name="Liu Y."/>
            <person name="Qu J."/>
            <person name="Song X.-Z."/>
            <person name="Zhang L."/>
            <person name="Villasana D."/>
            <person name="Johnson A."/>
            <person name="Liu J."/>
            <person name="Liyanage D."/>
            <person name="Lorensuhewa L."/>
            <person name="Robinson T."/>
            <person name="Song A."/>
            <person name="Song B.-B."/>
            <person name="Dinh H."/>
            <person name="Thornton R."/>
            <person name="Coyle M."/>
            <person name="Francisco L."/>
            <person name="Jackson L."/>
            <person name="Javaid M."/>
            <person name="Korchina V."/>
            <person name="Kovar C."/>
            <person name="Mata R."/>
            <person name="Mathew T."/>
            <person name="Ngo R."/>
            <person name="Nguyen L."/>
            <person name="Nguyen N."/>
            <person name="Okwuonu G."/>
            <person name="Ongeri F."/>
            <person name="Pham C."/>
            <person name="Simmons D."/>
            <person name="Wilczek-Boney K."/>
            <person name="Hale W."/>
            <person name="Jakkamsetti A."/>
            <person name="Pham P."/>
            <person name="Ruth R."/>
            <person name="San Lucas F."/>
            <person name="Warren J."/>
            <person name="Zhang J."/>
            <person name="Zhao Z."/>
            <person name="Zhou C."/>
            <person name="Zhu D."/>
            <person name="Lee S."/>
            <person name="Bess C."/>
            <person name="Blankenburg K."/>
            <person name="Forbes L."/>
            <person name="Fu Q."/>
            <person name="Gubbala S."/>
            <person name="Hirani K."/>
            <person name="Jayaseelan J.C."/>
            <person name="Lara F."/>
            <person name="Munidasa M."/>
            <person name="Palculict T."/>
            <person name="Patil S."/>
            <person name="Pu L.-L."/>
            <person name="Saada N."/>
            <person name="Tang L."/>
            <person name="Weissenberger G."/>
            <person name="Zhu Y."/>
            <person name="Hemphill L."/>
            <person name="Shang Y."/>
            <person name="Youmans B."/>
            <person name="Ayvaz T."/>
            <person name="Ross M."/>
            <person name="Santibanez J."/>
            <person name="Aqrawi P."/>
            <person name="Gross S."/>
            <person name="Joshi V."/>
            <person name="Fowler G."/>
            <person name="Nazareth L."/>
            <person name="Reid J."/>
            <person name="Worley K."/>
            <person name="Petrosino J."/>
            <person name="Highlander S."/>
            <person name="Gibbs R."/>
        </authorList>
    </citation>
    <scope>NUCLEOTIDE SEQUENCE [LARGE SCALE GENOMIC DNA]</scope>
    <source>
        <strain evidence="1">ATCC 33861</strain>
    </source>
</reference>